<dbReference type="InterPro" id="IPR047650">
    <property type="entry name" value="Transpos_IS110"/>
</dbReference>
<dbReference type="EMBL" id="RAQU01000549">
    <property type="protein sequence ID" value="RKJ94336.1"/>
    <property type="molecule type" value="Genomic_DNA"/>
</dbReference>
<dbReference type="GO" id="GO:0003677">
    <property type="term" value="F:DNA binding"/>
    <property type="evidence" value="ECO:0007669"/>
    <property type="project" value="InterPro"/>
</dbReference>
<dbReference type="AlphaFoldDB" id="A0A3A9J484"/>
<dbReference type="GO" id="GO:0004803">
    <property type="term" value="F:transposase activity"/>
    <property type="evidence" value="ECO:0007669"/>
    <property type="project" value="InterPro"/>
</dbReference>
<dbReference type="InterPro" id="IPR002525">
    <property type="entry name" value="Transp_IS110-like_N"/>
</dbReference>
<accession>A0A3A9J484</accession>
<dbReference type="PANTHER" id="PTHR33055">
    <property type="entry name" value="TRANSPOSASE FOR INSERTION SEQUENCE ELEMENT IS1111A"/>
    <property type="match status" value="1"/>
</dbReference>
<feature type="domain" description="Transposase IS110-like N-terminal" evidence="1">
    <location>
        <begin position="7"/>
        <end position="146"/>
    </location>
</feature>
<dbReference type="NCBIfam" id="NF033542">
    <property type="entry name" value="transpos_IS110"/>
    <property type="match status" value="1"/>
</dbReference>
<name>A0A3A9J484_9PROT</name>
<dbReference type="GO" id="GO:0006313">
    <property type="term" value="P:DNA transposition"/>
    <property type="evidence" value="ECO:0007669"/>
    <property type="project" value="InterPro"/>
</dbReference>
<sequence length="161" mass="17408">MGKATTIGLDLAKGVFQAHGADETGAVVFRKKLRRAQVLEFFSAQPACTVAMEACGGAHHWGREIGNLGHSVRLIPPAYVKPFVKRQKNDMADAEAICEAVQRPSMRFVAVRSEAAQAAAVVFRARDLLVRQRTQIINALRGHLAEFGLVVAQGPAHVAKL</sequence>
<dbReference type="InParanoid" id="A0A3A9J484"/>
<gene>
    <name evidence="2" type="ORF">D6Z83_28670</name>
</gene>
<dbReference type="OrthoDB" id="5289737at2"/>
<feature type="non-terminal residue" evidence="2">
    <location>
        <position position="161"/>
    </location>
</feature>
<organism evidence="2 3">
    <name type="scientific">Teichococcus wenyumeiae</name>
    <dbReference type="NCBI Taxonomy" id="2478470"/>
    <lineage>
        <taxon>Bacteria</taxon>
        <taxon>Pseudomonadati</taxon>
        <taxon>Pseudomonadota</taxon>
        <taxon>Alphaproteobacteria</taxon>
        <taxon>Acetobacterales</taxon>
        <taxon>Roseomonadaceae</taxon>
        <taxon>Roseomonas</taxon>
    </lineage>
</organism>
<dbReference type="Proteomes" id="UP000278036">
    <property type="component" value="Unassembled WGS sequence"/>
</dbReference>
<evidence type="ECO:0000259" key="1">
    <source>
        <dbReference type="Pfam" id="PF01548"/>
    </source>
</evidence>
<evidence type="ECO:0000313" key="2">
    <source>
        <dbReference type="EMBL" id="RKJ94336.1"/>
    </source>
</evidence>
<dbReference type="Pfam" id="PF01548">
    <property type="entry name" value="DEDD_Tnp_IS110"/>
    <property type="match status" value="1"/>
</dbReference>
<reference evidence="2 3" key="1">
    <citation type="submission" date="2018-09" db="EMBL/GenBank/DDBJ databases">
        <title>Roseomonas sp. nov., isolated from feces of Tibetan antelopes in the Qinghai-Tibet plateau, China.</title>
        <authorList>
            <person name="Tian Z."/>
        </authorList>
    </citation>
    <scope>NUCLEOTIDE SEQUENCE [LARGE SCALE GENOMIC DNA]</scope>
    <source>
        <strain evidence="2 3">Z24</strain>
    </source>
</reference>
<evidence type="ECO:0000313" key="3">
    <source>
        <dbReference type="Proteomes" id="UP000278036"/>
    </source>
</evidence>
<proteinExistence type="predicted"/>
<dbReference type="PANTHER" id="PTHR33055:SF3">
    <property type="entry name" value="PUTATIVE TRANSPOSASE FOR IS117-RELATED"/>
    <property type="match status" value="1"/>
</dbReference>
<protein>
    <submittedName>
        <fullName evidence="2">IS110 family transposase</fullName>
    </submittedName>
</protein>
<comment type="caution">
    <text evidence="2">The sequence shown here is derived from an EMBL/GenBank/DDBJ whole genome shotgun (WGS) entry which is preliminary data.</text>
</comment>
<dbReference type="RefSeq" id="WP_120641339.1">
    <property type="nucleotide sequence ID" value="NZ_RAQU01000549.1"/>
</dbReference>